<accession>A0A8K0CTM9</accession>
<protein>
    <recommendedName>
        <fullName evidence="3">Endonuclease-reverse transcriptase</fullName>
    </recommendedName>
</protein>
<evidence type="ECO:0000313" key="2">
    <source>
        <dbReference type="Proteomes" id="UP000801492"/>
    </source>
</evidence>
<name>A0A8K0CTM9_IGNLU</name>
<reference evidence="1" key="1">
    <citation type="submission" date="2019-08" db="EMBL/GenBank/DDBJ databases">
        <title>The genome of the North American firefly Photinus pyralis.</title>
        <authorList>
            <consortium name="Photinus pyralis genome working group"/>
            <person name="Fallon T.R."/>
            <person name="Sander Lower S.E."/>
            <person name="Weng J.-K."/>
        </authorList>
    </citation>
    <scope>NUCLEOTIDE SEQUENCE</scope>
    <source>
        <strain evidence="1">TRF0915ILg1</strain>
        <tissue evidence="1">Whole body</tissue>
    </source>
</reference>
<evidence type="ECO:0008006" key="3">
    <source>
        <dbReference type="Google" id="ProtNLM"/>
    </source>
</evidence>
<proteinExistence type="predicted"/>
<dbReference type="AlphaFoldDB" id="A0A8K0CTM9"/>
<comment type="caution">
    <text evidence="1">The sequence shown here is derived from an EMBL/GenBank/DDBJ whole genome shotgun (WGS) entry which is preliminary data.</text>
</comment>
<dbReference type="EMBL" id="VTPC01067518">
    <property type="protein sequence ID" value="KAF2889375.1"/>
    <property type="molecule type" value="Genomic_DNA"/>
</dbReference>
<gene>
    <name evidence="1" type="ORF">ILUMI_16797</name>
</gene>
<keyword evidence="2" id="KW-1185">Reference proteome</keyword>
<dbReference type="Proteomes" id="UP000801492">
    <property type="component" value="Unassembled WGS sequence"/>
</dbReference>
<evidence type="ECO:0000313" key="1">
    <source>
        <dbReference type="EMBL" id="KAF2889375.1"/>
    </source>
</evidence>
<dbReference type="Gene3D" id="3.30.70.1820">
    <property type="entry name" value="L1 transposable element, RRM domain"/>
    <property type="match status" value="1"/>
</dbReference>
<organism evidence="1 2">
    <name type="scientific">Ignelater luminosus</name>
    <name type="common">Cucubano</name>
    <name type="synonym">Pyrophorus luminosus</name>
    <dbReference type="NCBI Taxonomy" id="2038154"/>
    <lineage>
        <taxon>Eukaryota</taxon>
        <taxon>Metazoa</taxon>
        <taxon>Ecdysozoa</taxon>
        <taxon>Arthropoda</taxon>
        <taxon>Hexapoda</taxon>
        <taxon>Insecta</taxon>
        <taxon>Pterygota</taxon>
        <taxon>Neoptera</taxon>
        <taxon>Endopterygota</taxon>
        <taxon>Coleoptera</taxon>
        <taxon>Polyphaga</taxon>
        <taxon>Elateriformia</taxon>
        <taxon>Elateroidea</taxon>
        <taxon>Elateridae</taxon>
        <taxon>Agrypninae</taxon>
        <taxon>Pyrophorini</taxon>
        <taxon>Ignelater</taxon>
    </lineage>
</organism>
<sequence length="192" mass="22195">MKSLERETRRRNLVIKGVANAERKREGETKDIILKIVDKTGVTIESNMQVDEARRLKRYEQDETRPILLKLTTRQKKMEILEHVKELKDILALQETKQLGNEIVNIGEYTLFKSSGKNSICYLRLRGKYRKISIINGHAPTEEKEAEIKTEKIPKYDMKLVVGDLNAKVGREEEQLCITGGRRLRSESNENG</sequence>
<dbReference type="OrthoDB" id="6381026at2759"/>